<gene>
    <name evidence="3" type="primary">relG</name>
    <name evidence="3" type="ORF">Cva_00131</name>
</gene>
<dbReference type="PANTHER" id="PTHR35601">
    <property type="entry name" value="TOXIN RELE"/>
    <property type="match status" value="1"/>
</dbReference>
<dbReference type="OrthoDB" id="5570653at2"/>
<dbReference type="PANTHER" id="PTHR35601:SF1">
    <property type="entry name" value="TOXIN RELE"/>
    <property type="match status" value="1"/>
</dbReference>
<evidence type="ECO:0000313" key="3">
    <source>
        <dbReference type="EMBL" id="GAO97499.1"/>
    </source>
</evidence>
<accession>A0A0K8MCA6</accession>
<dbReference type="NCBIfam" id="TIGR02385">
    <property type="entry name" value="RelE_StbE"/>
    <property type="match status" value="1"/>
</dbReference>
<dbReference type="SUPFAM" id="SSF143011">
    <property type="entry name" value="RelE-like"/>
    <property type="match status" value="1"/>
</dbReference>
<keyword evidence="4" id="KW-1185">Reference proteome</keyword>
<evidence type="ECO:0000256" key="2">
    <source>
        <dbReference type="ARBA" id="ARBA00022649"/>
    </source>
</evidence>
<name>A0A0K8MCA6_9PROT</name>
<dbReference type="InterPro" id="IPR035093">
    <property type="entry name" value="RelE/ParE_toxin_dom_sf"/>
</dbReference>
<dbReference type="EMBL" id="BBVC01000007">
    <property type="protein sequence ID" value="GAO97499.1"/>
    <property type="molecule type" value="Genomic_DNA"/>
</dbReference>
<keyword evidence="2" id="KW-1277">Toxin-antitoxin system</keyword>
<dbReference type="InterPro" id="IPR007712">
    <property type="entry name" value="RelE/ParE_toxin"/>
</dbReference>
<dbReference type="Pfam" id="PF05016">
    <property type="entry name" value="ParE_toxin"/>
    <property type="match status" value="1"/>
</dbReference>
<dbReference type="STRING" id="1629334.Cva_00131"/>
<dbReference type="AlphaFoldDB" id="A0A0K8MCA6"/>
<proteinExistence type="inferred from homology"/>
<evidence type="ECO:0000313" key="4">
    <source>
        <dbReference type="Proteomes" id="UP000036771"/>
    </source>
</evidence>
<comment type="similarity">
    <text evidence="1">Belongs to the RelE toxin family.</text>
</comment>
<evidence type="ECO:0000256" key="1">
    <source>
        <dbReference type="ARBA" id="ARBA00006226"/>
    </source>
</evidence>
<reference evidence="3 4" key="1">
    <citation type="submission" date="2015-03" db="EMBL/GenBank/DDBJ databases">
        <title>Caedibacter varicaedens, whole genome shotgun sequence.</title>
        <authorList>
            <person name="Suzuki H."/>
            <person name="Dapper A.L."/>
            <person name="Gibson A.K."/>
            <person name="Jackson C."/>
            <person name="Lee H."/>
            <person name="Pejaver V.R."/>
            <person name="Doak T."/>
            <person name="Lynch M."/>
        </authorList>
    </citation>
    <scope>NUCLEOTIDE SEQUENCE [LARGE SCALE GENOMIC DNA]</scope>
</reference>
<dbReference type="Gene3D" id="3.30.2310.20">
    <property type="entry name" value="RelE-like"/>
    <property type="match status" value="1"/>
</dbReference>
<dbReference type="Proteomes" id="UP000036771">
    <property type="component" value="Unassembled WGS sequence"/>
</dbReference>
<organism evidence="3 4">
    <name type="scientific">Caedimonas varicaedens</name>
    <dbReference type="NCBI Taxonomy" id="1629334"/>
    <lineage>
        <taxon>Bacteria</taxon>
        <taxon>Pseudomonadati</taxon>
        <taxon>Pseudomonadota</taxon>
        <taxon>Alphaproteobacteria</taxon>
        <taxon>Holosporales</taxon>
        <taxon>Caedimonadaceae</taxon>
        <taxon>Caedimonas</taxon>
    </lineage>
</organism>
<comment type="caution">
    <text evidence="3">The sequence shown here is derived from an EMBL/GenBank/DDBJ whole genome shotgun (WGS) entry which is preliminary data.</text>
</comment>
<protein>
    <submittedName>
        <fullName evidence="3">Toxin RelG</fullName>
    </submittedName>
</protein>
<sequence length="94" mass="11083">MWSIEWNKKAKKQLNKLDPFVAKNITQRLKIVVASWSTPSDEAKPLTKVRPLRGDKVGLWKLRFNDYRLVCEIIDHKLIVIVLNVGHRKEVYEE</sequence>